<sequence>MRKEDYLEILKQHLKTSARSTGSSSSTVTLSIPPKVVKKWLKDNYISIGVVITKPCPD</sequence>
<dbReference type="EMBL" id="GBXM01051991">
    <property type="protein sequence ID" value="JAH56586.1"/>
    <property type="molecule type" value="Transcribed_RNA"/>
</dbReference>
<proteinExistence type="predicted"/>
<protein>
    <submittedName>
        <fullName evidence="1">Uncharacterized protein</fullName>
    </submittedName>
</protein>
<organism evidence="1">
    <name type="scientific">Anguilla anguilla</name>
    <name type="common">European freshwater eel</name>
    <name type="synonym">Muraena anguilla</name>
    <dbReference type="NCBI Taxonomy" id="7936"/>
    <lineage>
        <taxon>Eukaryota</taxon>
        <taxon>Metazoa</taxon>
        <taxon>Chordata</taxon>
        <taxon>Craniata</taxon>
        <taxon>Vertebrata</taxon>
        <taxon>Euteleostomi</taxon>
        <taxon>Actinopterygii</taxon>
        <taxon>Neopterygii</taxon>
        <taxon>Teleostei</taxon>
        <taxon>Anguilliformes</taxon>
        <taxon>Anguillidae</taxon>
        <taxon>Anguilla</taxon>
    </lineage>
</organism>
<dbReference type="AlphaFoldDB" id="A0A0E9TSP3"/>
<evidence type="ECO:0000313" key="1">
    <source>
        <dbReference type="EMBL" id="JAH56586.1"/>
    </source>
</evidence>
<reference evidence="1" key="2">
    <citation type="journal article" date="2015" name="Fish Shellfish Immunol.">
        <title>Early steps in the European eel (Anguilla anguilla)-Vibrio vulnificus interaction in the gills: Role of the RtxA13 toxin.</title>
        <authorList>
            <person name="Callol A."/>
            <person name="Pajuelo D."/>
            <person name="Ebbesson L."/>
            <person name="Teles M."/>
            <person name="MacKenzie S."/>
            <person name="Amaro C."/>
        </authorList>
    </citation>
    <scope>NUCLEOTIDE SEQUENCE</scope>
</reference>
<reference evidence="1" key="1">
    <citation type="submission" date="2014-11" db="EMBL/GenBank/DDBJ databases">
        <authorList>
            <person name="Amaro Gonzalez C."/>
        </authorList>
    </citation>
    <scope>NUCLEOTIDE SEQUENCE</scope>
</reference>
<accession>A0A0E9TSP3</accession>
<name>A0A0E9TSP3_ANGAN</name>